<organism evidence="1 2">
    <name type="scientific">Forsythia ovata</name>
    <dbReference type="NCBI Taxonomy" id="205694"/>
    <lineage>
        <taxon>Eukaryota</taxon>
        <taxon>Viridiplantae</taxon>
        <taxon>Streptophyta</taxon>
        <taxon>Embryophyta</taxon>
        <taxon>Tracheophyta</taxon>
        <taxon>Spermatophyta</taxon>
        <taxon>Magnoliopsida</taxon>
        <taxon>eudicotyledons</taxon>
        <taxon>Gunneridae</taxon>
        <taxon>Pentapetalae</taxon>
        <taxon>asterids</taxon>
        <taxon>lamiids</taxon>
        <taxon>Lamiales</taxon>
        <taxon>Oleaceae</taxon>
        <taxon>Forsythieae</taxon>
        <taxon>Forsythia</taxon>
    </lineage>
</organism>
<protein>
    <submittedName>
        <fullName evidence="1">Uncharacterized protein</fullName>
    </submittedName>
</protein>
<dbReference type="AlphaFoldDB" id="A0ABD1TQI2"/>
<gene>
    <name evidence="1" type="ORF">Fot_28963</name>
</gene>
<keyword evidence="2" id="KW-1185">Reference proteome</keyword>
<evidence type="ECO:0000313" key="1">
    <source>
        <dbReference type="EMBL" id="KAL2514992.1"/>
    </source>
</evidence>
<comment type="caution">
    <text evidence="1">The sequence shown here is derived from an EMBL/GenBank/DDBJ whole genome shotgun (WGS) entry which is preliminary data.</text>
</comment>
<accession>A0ABD1TQI2</accession>
<evidence type="ECO:0000313" key="2">
    <source>
        <dbReference type="Proteomes" id="UP001604277"/>
    </source>
</evidence>
<reference evidence="2" key="1">
    <citation type="submission" date="2024-07" db="EMBL/GenBank/DDBJ databases">
        <title>Two chromosome-level genome assemblies of Korean endemic species Abeliophyllum distichum and Forsythia ovata (Oleaceae).</title>
        <authorList>
            <person name="Jang H."/>
        </authorList>
    </citation>
    <scope>NUCLEOTIDE SEQUENCE [LARGE SCALE GENOMIC DNA]</scope>
</reference>
<dbReference type="Proteomes" id="UP001604277">
    <property type="component" value="Unassembled WGS sequence"/>
</dbReference>
<name>A0ABD1TQI2_9LAMI</name>
<dbReference type="EMBL" id="JBFOLJ010000008">
    <property type="protein sequence ID" value="KAL2514992.1"/>
    <property type="molecule type" value="Genomic_DNA"/>
</dbReference>
<proteinExistence type="predicted"/>
<sequence length="120" mass="13620">MKGLSLDSKPFNDVGLYRNAKSSFKNWALMKDYQELQKDQKNVKRAICLEAEISVENLDKVVLFFKKLVSLKFGFVDCTSDEVGAISFDLVSGHFSYPWDSLAFAAHQLVVPFLDRGYIS</sequence>